<sequence>MRGILNLCELFHLALTPPKCLPTDHVSTPQLPVGCHYNPECFARLFMSPPIQALHQQNHARLSRSGNVLYEAAIHEYFQLSSIVAKTPECKNDVVDIATALADVCSCAANLTGLFPRPGVQCDGTTRHFSPGKSPAGPACIMINPDVDWFDWVMPHKLASVGSAPPACVTAALAIVKNSFPKCEFVYADYGGTSDGGRVDVATYFSSV</sequence>
<evidence type="ECO:0000313" key="1">
    <source>
        <dbReference type="EMBL" id="ETV66167.1"/>
    </source>
</evidence>
<reference evidence="1" key="1">
    <citation type="submission" date="2013-12" db="EMBL/GenBank/DDBJ databases">
        <title>The Genome Sequence of Aphanomyces astaci APO3.</title>
        <authorList>
            <consortium name="The Broad Institute Genomics Platform"/>
            <person name="Russ C."/>
            <person name="Tyler B."/>
            <person name="van West P."/>
            <person name="Dieguez-Uribeondo J."/>
            <person name="Young S.K."/>
            <person name="Zeng Q."/>
            <person name="Gargeya S."/>
            <person name="Fitzgerald M."/>
            <person name="Abouelleil A."/>
            <person name="Alvarado L."/>
            <person name="Chapman S.B."/>
            <person name="Gainer-Dewar J."/>
            <person name="Goldberg J."/>
            <person name="Griggs A."/>
            <person name="Gujja S."/>
            <person name="Hansen M."/>
            <person name="Howarth C."/>
            <person name="Imamovic A."/>
            <person name="Ireland A."/>
            <person name="Larimer J."/>
            <person name="McCowan C."/>
            <person name="Murphy C."/>
            <person name="Pearson M."/>
            <person name="Poon T.W."/>
            <person name="Priest M."/>
            <person name="Roberts A."/>
            <person name="Saif S."/>
            <person name="Shea T."/>
            <person name="Sykes S."/>
            <person name="Wortman J."/>
            <person name="Nusbaum C."/>
            <person name="Birren B."/>
        </authorList>
    </citation>
    <scope>NUCLEOTIDE SEQUENCE [LARGE SCALE GENOMIC DNA]</scope>
    <source>
        <strain evidence="1">APO3</strain>
    </source>
</reference>
<dbReference type="RefSeq" id="XP_009844356.1">
    <property type="nucleotide sequence ID" value="XM_009846054.1"/>
</dbReference>
<protein>
    <submittedName>
        <fullName evidence="1">Uncharacterized protein</fullName>
    </submittedName>
</protein>
<accession>W4FF86</accession>
<dbReference type="AlphaFoldDB" id="W4FF86"/>
<proteinExistence type="predicted"/>
<dbReference type="VEuPathDB" id="FungiDB:H257_17319"/>
<name>W4FF86_APHAT</name>
<gene>
    <name evidence="1" type="ORF">H257_17319</name>
</gene>
<dbReference type="EMBL" id="KI913216">
    <property type="protein sequence ID" value="ETV66167.1"/>
    <property type="molecule type" value="Genomic_DNA"/>
</dbReference>
<organism evidence="1">
    <name type="scientific">Aphanomyces astaci</name>
    <name type="common">Crayfish plague agent</name>
    <dbReference type="NCBI Taxonomy" id="112090"/>
    <lineage>
        <taxon>Eukaryota</taxon>
        <taxon>Sar</taxon>
        <taxon>Stramenopiles</taxon>
        <taxon>Oomycota</taxon>
        <taxon>Saprolegniomycetes</taxon>
        <taxon>Saprolegniales</taxon>
        <taxon>Verrucalvaceae</taxon>
        <taxon>Aphanomyces</taxon>
    </lineage>
</organism>
<dbReference type="GeneID" id="20819315"/>